<dbReference type="InterPro" id="IPR006311">
    <property type="entry name" value="TAT_signal"/>
</dbReference>
<gene>
    <name evidence="1" type="ORF">ACFO3A_02680</name>
</gene>
<reference evidence="2" key="1">
    <citation type="journal article" date="2019" name="Int. J. Syst. Evol. Microbiol.">
        <title>The Global Catalogue of Microorganisms (GCM) 10K type strain sequencing project: providing services to taxonomists for standard genome sequencing and annotation.</title>
        <authorList>
            <consortium name="The Broad Institute Genomics Platform"/>
            <consortium name="The Broad Institute Genome Sequencing Center for Infectious Disease"/>
            <person name="Wu L."/>
            <person name="Ma J."/>
        </authorList>
    </citation>
    <scope>NUCLEOTIDE SEQUENCE [LARGE SCALE GENOMIC DNA]</scope>
    <source>
        <strain evidence="2">JCM 11650</strain>
    </source>
</reference>
<organism evidence="1 2">
    <name type="scientific">Comamonas nitrativorans</name>
    <dbReference type="NCBI Taxonomy" id="108437"/>
    <lineage>
        <taxon>Bacteria</taxon>
        <taxon>Pseudomonadati</taxon>
        <taxon>Pseudomonadota</taxon>
        <taxon>Betaproteobacteria</taxon>
        <taxon>Burkholderiales</taxon>
        <taxon>Comamonadaceae</taxon>
        <taxon>Comamonas</taxon>
    </lineage>
</organism>
<dbReference type="PROSITE" id="PS51318">
    <property type="entry name" value="TAT"/>
    <property type="match status" value="1"/>
</dbReference>
<dbReference type="RefSeq" id="WP_377723767.1">
    <property type="nucleotide sequence ID" value="NZ_JBHSEW010000002.1"/>
</dbReference>
<keyword evidence="2" id="KW-1185">Reference proteome</keyword>
<dbReference type="Proteomes" id="UP001595967">
    <property type="component" value="Unassembled WGS sequence"/>
</dbReference>
<comment type="caution">
    <text evidence="1">The sequence shown here is derived from an EMBL/GenBank/DDBJ whole genome shotgun (WGS) entry which is preliminary data.</text>
</comment>
<proteinExistence type="predicted"/>
<evidence type="ECO:0000313" key="2">
    <source>
        <dbReference type="Proteomes" id="UP001595967"/>
    </source>
</evidence>
<accession>A0ABV9GW52</accession>
<name>A0ABV9GW52_9BURK</name>
<protein>
    <submittedName>
        <fullName evidence="1">Uncharacterized protein</fullName>
    </submittedName>
</protein>
<dbReference type="EMBL" id="JBHSEW010000002">
    <property type="protein sequence ID" value="MFC4621121.1"/>
    <property type="molecule type" value="Genomic_DNA"/>
</dbReference>
<sequence>MHSDRRFLLKSLAVTGLAISGVGWGAWAQATPLAGLPTGVAPVDAAADVLALTSGLSASAGAGALDSAFITGVRSAAQAASHTALHGLDSAPFQRLGRLLGDERSTLLVGLLDDASATLVLDLVRSAGGRVLSEQTHRIDGDAAAWTQALGQALALGQPVPAAPVAAGAPARVAFRCLI</sequence>
<evidence type="ECO:0000313" key="1">
    <source>
        <dbReference type="EMBL" id="MFC4621121.1"/>
    </source>
</evidence>